<proteinExistence type="predicted"/>
<organism evidence="1 2">
    <name type="scientific">Paenibacillus prosopidis</name>
    <dbReference type="NCBI Taxonomy" id="630520"/>
    <lineage>
        <taxon>Bacteria</taxon>
        <taxon>Bacillati</taxon>
        <taxon>Bacillota</taxon>
        <taxon>Bacilli</taxon>
        <taxon>Bacillales</taxon>
        <taxon>Paenibacillaceae</taxon>
        <taxon>Paenibacillus</taxon>
    </lineage>
</organism>
<name>A0A368VRD2_9BACL</name>
<keyword evidence="2" id="KW-1185">Reference proteome</keyword>
<accession>A0A368VRD2</accession>
<comment type="caution">
    <text evidence="1">The sequence shown here is derived from an EMBL/GenBank/DDBJ whole genome shotgun (WGS) entry which is preliminary data.</text>
</comment>
<dbReference type="AlphaFoldDB" id="A0A368VRD2"/>
<reference evidence="1 2" key="1">
    <citation type="submission" date="2018-07" db="EMBL/GenBank/DDBJ databases">
        <title>Genomic Encyclopedia of Type Strains, Phase III (KMG-III): the genomes of soil and plant-associated and newly described type strains.</title>
        <authorList>
            <person name="Whitman W."/>
        </authorList>
    </citation>
    <scope>NUCLEOTIDE SEQUENCE [LARGE SCALE GENOMIC DNA]</scope>
    <source>
        <strain evidence="1 2">CECT 7506</strain>
    </source>
</reference>
<dbReference type="Proteomes" id="UP000252415">
    <property type="component" value="Unassembled WGS sequence"/>
</dbReference>
<dbReference type="EMBL" id="QPJD01000012">
    <property type="protein sequence ID" value="RCW44269.1"/>
    <property type="molecule type" value="Genomic_DNA"/>
</dbReference>
<sequence length="52" mass="5779">MDDNLRKLALNIINKTEIKETKNGLIDFIALTLQSPVSTRVVLHLQPDHPGG</sequence>
<protein>
    <submittedName>
        <fullName evidence="1">Uncharacterized protein</fullName>
    </submittedName>
</protein>
<evidence type="ECO:0000313" key="2">
    <source>
        <dbReference type="Proteomes" id="UP000252415"/>
    </source>
</evidence>
<gene>
    <name evidence="1" type="ORF">DFP97_112133</name>
</gene>
<evidence type="ECO:0000313" key="1">
    <source>
        <dbReference type="EMBL" id="RCW44269.1"/>
    </source>
</evidence>